<reference evidence="2 3" key="1">
    <citation type="submission" date="2017-08" db="EMBL/GenBank/DDBJ databases">
        <title>Mesorhizobium wenxinae sp. nov., a novel rhizobial species isolated from root nodules of chickpea (Cicer arietinum L.).</title>
        <authorList>
            <person name="Zhang J."/>
        </authorList>
    </citation>
    <scope>NUCLEOTIDE SEQUENCE [LARGE SCALE GENOMIC DNA]</scope>
    <source>
        <strain evidence="2 3">SDW018</strain>
    </source>
</reference>
<dbReference type="Pfam" id="PF01475">
    <property type="entry name" value="FUR"/>
    <property type="match status" value="1"/>
</dbReference>
<keyword evidence="3" id="KW-1185">Reference proteome</keyword>
<dbReference type="InterPro" id="IPR036388">
    <property type="entry name" value="WH-like_DNA-bd_sf"/>
</dbReference>
<sequence length="209" mass="22340">MADTRTSIRSSEATVPTPAADRDIVRFGGPCLIAALSMAGPMPTRQHVALAQLPFTGSDQHVSAQEPYQRVAQAKVSASLASLDDALNQFSDAGLLCENTFAASHAYFDTGYFRVLSLFPGHEQRVIDAASGAIAVERLPKRLGGFQLTHIDGVRATKTRSQDVPIHPDGKRRLRAARASSPAWHAGPSSLLRQPQLKSSAPVFSRGAV</sequence>
<dbReference type="OrthoDB" id="8087081at2"/>
<evidence type="ECO:0000256" key="1">
    <source>
        <dbReference type="SAM" id="MobiDB-lite"/>
    </source>
</evidence>
<protein>
    <submittedName>
        <fullName evidence="2">Uncharacterized protein</fullName>
    </submittedName>
</protein>
<gene>
    <name evidence="2" type="ORF">CIT26_10035</name>
</gene>
<evidence type="ECO:0000313" key="2">
    <source>
        <dbReference type="EMBL" id="PAQ09917.1"/>
    </source>
</evidence>
<proteinExistence type="predicted"/>
<organism evidence="2 3">
    <name type="scientific">Mesorhizobium temperatum</name>
    <dbReference type="NCBI Taxonomy" id="241416"/>
    <lineage>
        <taxon>Bacteria</taxon>
        <taxon>Pseudomonadati</taxon>
        <taxon>Pseudomonadota</taxon>
        <taxon>Alphaproteobacteria</taxon>
        <taxon>Hyphomicrobiales</taxon>
        <taxon>Phyllobacteriaceae</taxon>
        <taxon>Mesorhizobium</taxon>
    </lineage>
</organism>
<dbReference type="InterPro" id="IPR002481">
    <property type="entry name" value="FUR"/>
</dbReference>
<name>A0A271LQ56_9HYPH</name>
<dbReference type="AlphaFoldDB" id="A0A271LQ56"/>
<dbReference type="Proteomes" id="UP000216442">
    <property type="component" value="Unassembled WGS sequence"/>
</dbReference>
<dbReference type="Gene3D" id="1.10.10.10">
    <property type="entry name" value="Winged helix-like DNA-binding domain superfamily/Winged helix DNA-binding domain"/>
    <property type="match status" value="1"/>
</dbReference>
<evidence type="ECO:0000313" key="3">
    <source>
        <dbReference type="Proteomes" id="UP000216442"/>
    </source>
</evidence>
<dbReference type="SUPFAM" id="SSF46785">
    <property type="entry name" value="Winged helix' DNA-binding domain"/>
    <property type="match status" value="1"/>
</dbReference>
<accession>A0A271LQ56</accession>
<dbReference type="InterPro" id="IPR036390">
    <property type="entry name" value="WH_DNA-bd_sf"/>
</dbReference>
<dbReference type="GO" id="GO:0003700">
    <property type="term" value="F:DNA-binding transcription factor activity"/>
    <property type="evidence" value="ECO:0007669"/>
    <property type="project" value="InterPro"/>
</dbReference>
<dbReference type="EMBL" id="NPKJ01000037">
    <property type="protein sequence ID" value="PAQ09917.1"/>
    <property type="molecule type" value="Genomic_DNA"/>
</dbReference>
<feature type="region of interest" description="Disordered" evidence="1">
    <location>
        <begin position="159"/>
        <end position="209"/>
    </location>
</feature>
<comment type="caution">
    <text evidence="2">The sequence shown here is derived from an EMBL/GenBank/DDBJ whole genome shotgun (WGS) entry which is preliminary data.</text>
</comment>